<accession>A0A8H7BQR1</accession>
<evidence type="ECO:0000256" key="2">
    <source>
        <dbReference type="ARBA" id="ARBA00022723"/>
    </source>
</evidence>
<dbReference type="PROSITE" id="PS50115">
    <property type="entry name" value="ARFGAP"/>
    <property type="match status" value="1"/>
</dbReference>
<evidence type="ECO:0000313" key="8">
    <source>
        <dbReference type="EMBL" id="KAF7724355.1"/>
    </source>
</evidence>
<keyword evidence="4" id="KW-0862">Zinc</keyword>
<dbReference type="PANTHER" id="PTHR45686:SF4">
    <property type="entry name" value="ADP-RIBOSYLATION FACTOR GTPASE ACTIVATING PROTEIN 3, ISOFORM H"/>
    <property type="match status" value="1"/>
</dbReference>
<name>A0A8H7BQR1_9FUNG</name>
<dbReference type="Gene3D" id="1.10.220.150">
    <property type="entry name" value="Arf GTPase activating protein"/>
    <property type="match status" value="1"/>
</dbReference>
<keyword evidence="3 5" id="KW-0863">Zinc-finger</keyword>
<dbReference type="GO" id="GO:0000139">
    <property type="term" value="C:Golgi membrane"/>
    <property type="evidence" value="ECO:0007669"/>
    <property type="project" value="GOC"/>
</dbReference>
<dbReference type="OrthoDB" id="983479at2759"/>
<evidence type="ECO:0000256" key="5">
    <source>
        <dbReference type="PROSITE-ProRule" id="PRU00288"/>
    </source>
</evidence>
<dbReference type="GO" id="GO:0005096">
    <property type="term" value="F:GTPase activator activity"/>
    <property type="evidence" value="ECO:0007669"/>
    <property type="project" value="UniProtKB-KW"/>
</dbReference>
<evidence type="ECO:0000256" key="6">
    <source>
        <dbReference type="SAM" id="MobiDB-lite"/>
    </source>
</evidence>
<dbReference type="PRINTS" id="PR00405">
    <property type="entry name" value="REVINTRACTNG"/>
</dbReference>
<dbReference type="PANTHER" id="PTHR45686">
    <property type="entry name" value="ADP-RIBOSYLATION FACTOR GTPASE ACTIVATING PROTEIN 3, ISOFORM H-RELATED"/>
    <property type="match status" value="1"/>
</dbReference>
<feature type="compositionally biased region" description="Basic and acidic residues" evidence="6">
    <location>
        <begin position="220"/>
        <end position="230"/>
    </location>
</feature>
<evidence type="ECO:0000313" key="9">
    <source>
        <dbReference type="Proteomes" id="UP000605846"/>
    </source>
</evidence>
<dbReference type="Proteomes" id="UP000605846">
    <property type="component" value="Unassembled WGS sequence"/>
</dbReference>
<dbReference type="GO" id="GO:0048205">
    <property type="term" value="P:COPI coating of Golgi vesicle"/>
    <property type="evidence" value="ECO:0007669"/>
    <property type="project" value="TreeGrafter"/>
</dbReference>
<dbReference type="InterPro" id="IPR037278">
    <property type="entry name" value="ARFGAP/RecO"/>
</dbReference>
<keyword evidence="2" id="KW-0479">Metal-binding</keyword>
<protein>
    <submittedName>
        <fullName evidence="8">ADP-ribosylation factor GTPase activating protein, ER-Golgi transport</fullName>
    </submittedName>
</protein>
<feature type="region of interest" description="Disordered" evidence="6">
    <location>
        <begin position="220"/>
        <end position="321"/>
    </location>
</feature>
<gene>
    <name evidence="8" type="primary">GLO3_1</name>
    <name evidence="8" type="ORF">EC973_001143</name>
</gene>
<dbReference type="SMART" id="SM00105">
    <property type="entry name" value="ArfGap"/>
    <property type="match status" value="1"/>
</dbReference>
<evidence type="ECO:0000256" key="3">
    <source>
        <dbReference type="ARBA" id="ARBA00022771"/>
    </source>
</evidence>
<dbReference type="AlphaFoldDB" id="A0A8H7BQR1"/>
<dbReference type="InterPro" id="IPR001164">
    <property type="entry name" value="ArfGAP_dom"/>
</dbReference>
<keyword evidence="1" id="KW-0343">GTPase activation</keyword>
<reference evidence="8" key="1">
    <citation type="submission" date="2020-01" db="EMBL/GenBank/DDBJ databases">
        <title>Genome Sequencing of Three Apophysomyces-Like Fungal Strains Confirms a Novel Fungal Genus in the Mucoromycota with divergent Burkholderia-like Endosymbiotic Bacteria.</title>
        <authorList>
            <person name="Stajich J.E."/>
            <person name="Macias A.M."/>
            <person name="Carter-House D."/>
            <person name="Lovett B."/>
            <person name="Kasson L.R."/>
            <person name="Berry K."/>
            <person name="Grigoriev I."/>
            <person name="Chang Y."/>
            <person name="Spatafora J."/>
            <person name="Kasson M.T."/>
        </authorList>
    </citation>
    <scope>NUCLEOTIDE SEQUENCE</scope>
    <source>
        <strain evidence="8">NRRL A-21654</strain>
    </source>
</reference>
<sequence>MNCHPTKDEVAQLFKTWLQDKHNKTCFDCRAKGPSWASVTFGIYICQDCAASHRNLGVHISFVKSTLLDSWTREQLEMMKCGGNQAAYEGFAKTITTNDIQTKYTSKLALQYKQQLLKKARHSLDAPTPITQTEDLLGDLIEPVQSNLLIDIDTTMPSQPTPTNKAQTDEDFFALWDKPQPSTTTATKVISSYRSRPTAKPTSRLGIRKADISEFNYEAAEARDAQKEDIPSTPKISSSSAAARFSTPPPQRILSSRLEYRPDEPKISTTTKAPETDRLGMATRYVANQKRESAPAQQHPSSSSSCSSNDEPTFARDRFGNAKSISSDQYFGRNEYDPQQVAANSARLAQFQGASSISSDQYFGRKQEPQDDFSGGYVRGTGTYRHNHRGNSTPFSKKLLTVASKGAAKLQRVLSEMEVMLIL</sequence>
<dbReference type="Pfam" id="PF01412">
    <property type="entry name" value="ArfGap"/>
    <property type="match status" value="1"/>
</dbReference>
<dbReference type="CDD" id="cd08831">
    <property type="entry name" value="ArfGap_ArfGap2_3_like"/>
    <property type="match status" value="1"/>
</dbReference>
<feature type="domain" description="Arf-GAP" evidence="7">
    <location>
        <begin position="8"/>
        <end position="126"/>
    </location>
</feature>
<dbReference type="InterPro" id="IPR038508">
    <property type="entry name" value="ArfGAP_dom_sf"/>
</dbReference>
<evidence type="ECO:0000256" key="4">
    <source>
        <dbReference type="ARBA" id="ARBA00022833"/>
    </source>
</evidence>
<dbReference type="SUPFAM" id="SSF57863">
    <property type="entry name" value="ArfGap/RecO-like zinc finger"/>
    <property type="match status" value="1"/>
</dbReference>
<dbReference type="GO" id="GO:0008270">
    <property type="term" value="F:zinc ion binding"/>
    <property type="evidence" value="ECO:0007669"/>
    <property type="project" value="UniProtKB-KW"/>
</dbReference>
<keyword evidence="9" id="KW-1185">Reference proteome</keyword>
<evidence type="ECO:0000256" key="1">
    <source>
        <dbReference type="ARBA" id="ARBA00022468"/>
    </source>
</evidence>
<evidence type="ECO:0000259" key="7">
    <source>
        <dbReference type="PROSITE" id="PS50115"/>
    </source>
</evidence>
<organism evidence="8 9">
    <name type="scientific">Apophysomyces ossiformis</name>
    <dbReference type="NCBI Taxonomy" id="679940"/>
    <lineage>
        <taxon>Eukaryota</taxon>
        <taxon>Fungi</taxon>
        <taxon>Fungi incertae sedis</taxon>
        <taxon>Mucoromycota</taxon>
        <taxon>Mucoromycotina</taxon>
        <taxon>Mucoromycetes</taxon>
        <taxon>Mucorales</taxon>
        <taxon>Mucorineae</taxon>
        <taxon>Mucoraceae</taxon>
        <taxon>Apophysomyces</taxon>
    </lineage>
</organism>
<comment type="caution">
    <text evidence="8">The sequence shown here is derived from an EMBL/GenBank/DDBJ whole genome shotgun (WGS) entry which is preliminary data.</text>
</comment>
<dbReference type="EMBL" id="JABAYA010000122">
    <property type="protein sequence ID" value="KAF7724355.1"/>
    <property type="molecule type" value="Genomic_DNA"/>
</dbReference>
<proteinExistence type="predicted"/>